<comment type="caution">
    <text evidence="1">The sequence shown here is derived from an EMBL/GenBank/DDBJ whole genome shotgun (WGS) entry which is preliminary data.</text>
</comment>
<evidence type="ECO:0000313" key="2">
    <source>
        <dbReference type="Proteomes" id="UP001200247"/>
    </source>
</evidence>
<proteinExistence type="predicted"/>
<gene>
    <name evidence="1" type="ORF">LH440_15120</name>
</gene>
<reference evidence="1 2" key="1">
    <citation type="submission" date="2021-10" db="EMBL/GenBank/DDBJ databases">
        <title>Whole-genome sequencing analysis of Laribacter hongkongensis: virulence gene profiles, carbohydrate-active enzyme prediction, and antimicrobial resistance characterization.</title>
        <authorList>
            <person name="Yuan P."/>
            <person name="Zhan Y."/>
            <person name="Chen D."/>
        </authorList>
    </citation>
    <scope>NUCLEOTIDE SEQUENCE [LARGE SCALE GENOMIC DNA]</scope>
    <source>
        <strain evidence="1 2">W67</strain>
    </source>
</reference>
<name>A0ABD4STT8_9NEIS</name>
<dbReference type="RefSeq" id="WP_239894558.1">
    <property type="nucleotide sequence ID" value="NZ_JAJAXM010000042.1"/>
</dbReference>
<dbReference type="EMBL" id="JAJAXM010000042">
    <property type="protein sequence ID" value="MCG9027205.1"/>
    <property type="molecule type" value="Genomic_DNA"/>
</dbReference>
<dbReference type="Proteomes" id="UP001200247">
    <property type="component" value="Unassembled WGS sequence"/>
</dbReference>
<dbReference type="AlphaFoldDB" id="A0ABD4STT8"/>
<sequence length="142" mass="15494">MPAIATTTAYYANSAVKLLPITATGRPSRVHDNSLVAEHLSQYLNFTDFMRDAPGPFRAALDDVITGATRLDLGGNSRPLGKARLFTLLAHLPAISTTIIAEAFQCPDRHARKIAAVLRVASTALHEWIVRHMEMDAAGWFP</sequence>
<evidence type="ECO:0000313" key="1">
    <source>
        <dbReference type="EMBL" id="MCG9027205.1"/>
    </source>
</evidence>
<accession>A0ABD4STT8</accession>
<organism evidence="1 2">
    <name type="scientific">Laribacter hongkongensis</name>
    <dbReference type="NCBI Taxonomy" id="168471"/>
    <lineage>
        <taxon>Bacteria</taxon>
        <taxon>Pseudomonadati</taxon>
        <taxon>Pseudomonadota</taxon>
        <taxon>Betaproteobacteria</taxon>
        <taxon>Neisseriales</taxon>
        <taxon>Aquaspirillaceae</taxon>
        <taxon>Laribacter</taxon>
    </lineage>
</organism>
<protein>
    <submittedName>
        <fullName evidence="1">Uncharacterized protein</fullName>
    </submittedName>
</protein>